<proteinExistence type="predicted"/>
<feature type="chain" id="PRO_5032314477" description="Right handed beta helix region" evidence="1">
    <location>
        <begin position="24"/>
        <end position="398"/>
    </location>
</feature>
<keyword evidence="1" id="KW-0732">Signal</keyword>
<dbReference type="AlphaFoldDB" id="A0A838ZPR5"/>
<keyword evidence="3" id="KW-1185">Reference proteome</keyword>
<dbReference type="Gene3D" id="2.160.20.10">
    <property type="entry name" value="Single-stranded right-handed beta-helix, Pectin lyase-like"/>
    <property type="match status" value="1"/>
</dbReference>
<organism evidence="2 3">
    <name type="scientific">Moheibacter lacus</name>
    <dbReference type="NCBI Taxonomy" id="2745851"/>
    <lineage>
        <taxon>Bacteria</taxon>
        <taxon>Pseudomonadati</taxon>
        <taxon>Bacteroidota</taxon>
        <taxon>Flavobacteriia</taxon>
        <taxon>Flavobacteriales</taxon>
        <taxon>Weeksellaceae</taxon>
        <taxon>Moheibacter</taxon>
    </lineage>
</organism>
<dbReference type="InterPro" id="IPR011050">
    <property type="entry name" value="Pectin_lyase_fold/virulence"/>
</dbReference>
<reference evidence="2 3" key="1">
    <citation type="submission" date="2020-07" db="EMBL/GenBank/DDBJ databases">
        <title>Moheibacter lacus sp. nov., a member of the family Flavobacteriaceae isolated from freshwater lake sediment.</title>
        <authorList>
            <person name="Liu Y."/>
        </authorList>
    </citation>
    <scope>NUCLEOTIDE SEQUENCE [LARGE SCALE GENOMIC DNA]</scope>
    <source>
        <strain evidence="2 3">BDHS18</strain>
    </source>
</reference>
<feature type="signal peptide" evidence="1">
    <location>
        <begin position="1"/>
        <end position="23"/>
    </location>
</feature>
<dbReference type="PANTHER" id="PTHR41339:SF1">
    <property type="entry name" value="SECRETED PROTEIN"/>
    <property type="match status" value="1"/>
</dbReference>
<comment type="caution">
    <text evidence="2">The sequence shown here is derived from an EMBL/GenBank/DDBJ whole genome shotgun (WGS) entry which is preliminary data.</text>
</comment>
<dbReference type="PROSITE" id="PS51257">
    <property type="entry name" value="PROKAR_LIPOPROTEIN"/>
    <property type="match status" value="1"/>
</dbReference>
<evidence type="ECO:0000313" key="3">
    <source>
        <dbReference type="Proteomes" id="UP000552241"/>
    </source>
</evidence>
<protein>
    <recommendedName>
        <fullName evidence="4">Right handed beta helix region</fullName>
    </recommendedName>
</protein>
<dbReference type="Proteomes" id="UP000552241">
    <property type="component" value="Unassembled WGS sequence"/>
</dbReference>
<sequence>MKKLSSLAVLSLMAMSTMFVSCSGDDDNGGGSSDDDGGDENTIVVSENITQDAIWETGKTYVLAGRIAVVSGAHLEIQPGVVVKGEMGEGADASALIIARGATIDAEGEPNLPIIFTSVGDEITPEQVASGDFSSPNLSSTTSGLWGGLIVLGNARISASAETVGIEGIPASDPNGLYGGTNDTESSGTLRYISIRYSGTDIGEGNEIQGLTLGGVGSGTVVENIEIVGSADDGIEWFGGKVNVTNVVVWNCGDDGIDTDQSWSGTLNNFAVIGAQGHAFELDGPEGSSDYGPHTIQNGFIKMSTSDFTTQDIINTDENSNVNLSNLYFTDLVEGQIINRIDAANVSFNNIYLNTTADDLINRIPEGSSVPSWLHAGTTYTFNGSSLNWTWAAQANQF</sequence>
<dbReference type="InterPro" id="IPR012334">
    <property type="entry name" value="Pectin_lyas_fold"/>
</dbReference>
<evidence type="ECO:0008006" key="4">
    <source>
        <dbReference type="Google" id="ProtNLM"/>
    </source>
</evidence>
<evidence type="ECO:0000256" key="1">
    <source>
        <dbReference type="SAM" id="SignalP"/>
    </source>
</evidence>
<gene>
    <name evidence="2" type="ORF">HU137_03760</name>
</gene>
<name>A0A838ZPR5_9FLAO</name>
<accession>A0A838ZPR5</accession>
<dbReference type="RefSeq" id="WP_182042465.1">
    <property type="nucleotide sequence ID" value="NZ_JACDZE010000001.1"/>
</dbReference>
<dbReference type="EMBL" id="JACDZE010000001">
    <property type="protein sequence ID" value="MBA5628885.1"/>
    <property type="molecule type" value="Genomic_DNA"/>
</dbReference>
<dbReference type="SUPFAM" id="SSF51126">
    <property type="entry name" value="Pectin lyase-like"/>
    <property type="match status" value="1"/>
</dbReference>
<dbReference type="PANTHER" id="PTHR41339">
    <property type="entry name" value="LIPL48"/>
    <property type="match status" value="1"/>
</dbReference>
<evidence type="ECO:0000313" key="2">
    <source>
        <dbReference type="EMBL" id="MBA5628885.1"/>
    </source>
</evidence>